<keyword evidence="6" id="KW-1185">Reference proteome</keyword>
<comment type="caution">
    <text evidence="5">The sequence shown here is derived from an EMBL/GenBank/DDBJ whole genome shotgun (WGS) entry which is preliminary data.</text>
</comment>
<evidence type="ECO:0000259" key="4">
    <source>
        <dbReference type="PROSITE" id="PS50071"/>
    </source>
</evidence>
<dbReference type="InterPro" id="IPR001356">
    <property type="entry name" value="HD"/>
</dbReference>
<feature type="DNA-binding region" description="Homeobox" evidence="2">
    <location>
        <begin position="322"/>
        <end position="367"/>
    </location>
</feature>
<proteinExistence type="predicted"/>
<dbReference type="GO" id="GO:0005634">
    <property type="term" value="C:nucleus"/>
    <property type="evidence" value="ECO:0007669"/>
    <property type="project" value="UniProtKB-SubCell"/>
</dbReference>
<name>A0ABD2X1E8_9HYME</name>
<dbReference type="SUPFAM" id="SSF46689">
    <property type="entry name" value="Homeodomain-like"/>
    <property type="match status" value="1"/>
</dbReference>
<dbReference type="Proteomes" id="UP001627154">
    <property type="component" value="Unassembled WGS sequence"/>
</dbReference>
<comment type="subcellular location">
    <subcellularLocation>
        <location evidence="1 2 3">Nucleus</location>
    </subcellularLocation>
</comment>
<evidence type="ECO:0000256" key="1">
    <source>
        <dbReference type="ARBA" id="ARBA00004123"/>
    </source>
</evidence>
<feature type="domain" description="Homeobox" evidence="4">
    <location>
        <begin position="320"/>
        <end position="366"/>
    </location>
</feature>
<dbReference type="GO" id="GO:0003677">
    <property type="term" value="F:DNA binding"/>
    <property type="evidence" value="ECO:0007669"/>
    <property type="project" value="UniProtKB-UniRule"/>
</dbReference>
<dbReference type="CDD" id="cd00086">
    <property type="entry name" value="homeodomain"/>
    <property type="match status" value="1"/>
</dbReference>
<evidence type="ECO:0000256" key="2">
    <source>
        <dbReference type="PROSITE-ProRule" id="PRU00108"/>
    </source>
</evidence>
<dbReference type="SMART" id="SM00389">
    <property type="entry name" value="HOX"/>
    <property type="match status" value="1"/>
</dbReference>
<evidence type="ECO:0000313" key="5">
    <source>
        <dbReference type="EMBL" id="KAL3398929.1"/>
    </source>
</evidence>
<accession>A0ABD2X1E8</accession>
<dbReference type="PROSITE" id="PS50071">
    <property type="entry name" value="HOMEOBOX_2"/>
    <property type="match status" value="1"/>
</dbReference>
<dbReference type="InterPro" id="IPR009057">
    <property type="entry name" value="Homeodomain-like_sf"/>
</dbReference>
<dbReference type="Pfam" id="PF00046">
    <property type="entry name" value="Homeodomain"/>
    <property type="match status" value="1"/>
</dbReference>
<reference evidence="5 6" key="1">
    <citation type="journal article" date="2024" name="bioRxiv">
        <title>A reference genome for Trichogramma kaykai: A tiny desert-dwelling parasitoid wasp with competing sex-ratio distorters.</title>
        <authorList>
            <person name="Culotta J."/>
            <person name="Lindsey A.R."/>
        </authorList>
    </citation>
    <scope>NUCLEOTIDE SEQUENCE [LARGE SCALE GENOMIC DNA]</scope>
    <source>
        <strain evidence="5 6">KSX58</strain>
    </source>
</reference>
<evidence type="ECO:0000256" key="3">
    <source>
        <dbReference type="RuleBase" id="RU000682"/>
    </source>
</evidence>
<keyword evidence="2 3" id="KW-0238">DNA-binding</keyword>
<dbReference type="InterPro" id="IPR042768">
    <property type="entry name" value="MNX1/Ceh-12"/>
</dbReference>
<dbReference type="EMBL" id="JBJJXI010000059">
    <property type="protein sequence ID" value="KAL3398929.1"/>
    <property type="molecule type" value="Genomic_DNA"/>
</dbReference>
<evidence type="ECO:0000313" key="6">
    <source>
        <dbReference type="Proteomes" id="UP001627154"/>
    </source>
</evidence>
<sequence>MEVCSVSKENIFSTIIPQDEFLNYQSQNLEHDITENRIPIKNPNLTSKGSSYQDLNEKIQPHINMEKKSFCIDALLNHNLKTNCPRDNHEILNKKVNFTINITKDNKATASSSDYVVDELKSEVNFRHQQNISNEGNLEPMFPKFGDCQKIIREKGSLYEGENCDIHTMNSISMAGNYSESKSLNNRIENISISSGNLSEFSSSTSSNSVINKNSNVSLNVKEREIFVNHPMKSAHTFMQKSSFIICSKNIPISSSTYDQSEENSLQIIQERQSMNNLQCFPNRVPVGALQLEWLARSGILYPSISTNFQGCLAPHTLLGKSRRPRTAFTSQQLLELEKQFRLNKYLSRPKRFEVATSLMLTETQVWIMHEKLLT</sequence>
<dbReference type="PANTHER" id="PTHR24335:SF4">
    <property type="entry name" value="EXTRA-EXTRA"/>
    <property type="match status" value="1"/>
</dbReference>
<dbReference type="PANTHER" id="PTHR24335">
    <property type="entry name" value="MOTOR NEURON AND PANCREAS HOMEOBOX PROTEIN"/>
    <property type="match status" value="1"/>
</dbReference>
<protein>
    <recommendedName>
        <fullName evidence="4">Homeobox domain-containing protein</fullName>
    </recommendedName>
</protein>
<keyword evidence="2 3" id="KW-0371">Homeobox</keyword>
<organism evidence="5 6">
    <name type="scientific">Trichogramma kaykai</name>
    <dbReference type="NCBI Taxonomy" id="54128"/>
    <lineage>
        <taxon>Eukaryota</taxon>
        <taxon>Metazoa</taxon>
        <taxon>Ecdysozoa</taxon>
        <taxon>Arthropoda</taxon>
        <taxon>Hexapoda</taxon>
        <taxon>Insecta</taxon>
        <taxon>Pterygota</taxon>
        <taxon>Neoptera</taxon>
        <taxon>Endopterygota</taxon>
        <taxon>Hymenoptera</taxon>
        <taxon>Apocrita</taxon>
        <taxon>Proctotrupomorpha</taxon>
        <taxon>Chalcidoidea</taxon>
        <taxon>Trichogrammatidae</taxon>
        <taxon>Trichogramma</taxon>
    </lineage>
</organism>
<gene>
    <name evidence="5" type="ORF">TKK_008020</name>
</gene>
<dbReference type="Gene3D" id="1.10.10.60">
    <property type="entry name" value="Homeodomain-like"/>
    <property type="match status" value="1"/>
</dbReference>
<dbReference type="AlphaFoldDB" id="A0ABD2X1E8"/>
<keyword evidence="2 3" id="KW-0539">Nucleus</keyword>